<dbReference type="Pfam" id="PF00208">
    <property type="entry name" value="ELFV_dehydrog"/>
    <property type="match status" value="1"/>
</dbReference>
<evidence type="ECO:0000313" key="5">
    <source>
        <dbReference type="EMBL" id="CCC92802.1"/>
    </source>
</evidence>
<sequence>MIMAADRSYYIATLHTVIQEIPGAVVARCFSETFSNDTHVYTFYVRGATAQQLNDRTSMVTFLPSRPNNLITRLHEEMVFNTEETVYTDAAVIFAFYFTPQPTSDDYRHLRTIVAKEPNGVSRLNSLRTALSLEMMSERYILTLISLYPNFMKEIYEDFRRGSTPEFRGEICSRITSRLKEDQRSEHDLCIFKAFLKFNEVIVKHNFFKEDKVALCFRLDPSFLRALEYPRVPHGVFLLAGAQWRGFHVRFTDIARGGVRMIISKENMYRRNKRSVFQENYNLAYTQLLKNKDIPEGGSKGTILVSSRYMNKFNQPLCQRIFLQYADALLDVIIPGEKGVIDRLQKPEIIFLGPDENTAGTFPSVGSLFSKKRGYSAWKSFTTGKDPLLGGIPHDTYGMTTRSVRTMARGVYEKLSLDEGSQTKFQTGGPDGDLGSNEILLSKEKTVAILDISASVHDPEGLDKEELVRLAKGRKQLRHFDKTKLSSKGFIVLTEDKNVTLPDGTHVGDGAVFRDEFHLTKYSAADVFVPCGGRPRSVTLANVGRFWA</sequence>
<dbReference type="GO" id="GO:0006538">
    <property type="term" value="P:L-glutamate catabolic process"/>
    <property type="evidence" value="ECO:0007669"/>
    <property type="project" value="TreeGrafter"/>
</dbReference>
<reference evidence="5" key="1">
    <citation type="journal article" date="2012" name="Proc. Natl. Acad. Sci. U.S.A.">
        <title>Antigenic diversity is generated by distinct evolutionary mechanisms in African trypanosome species.</title>
        <authorList>
            <person name="Jackson A.P."/>
            <person name="Berry A."/>
            <person name="Aslett M."/>
            <person name="Allison H.C."/>
            <person name="Burton P."/>
            <person name="Vavrova-Anderson J."/>
            <person name="Brown R."/>
            <person name="Browne H."/>
            <person name="Corton N."/>
            <person name="Hauser H."/>
            <person name="Gamble J."/>
            <person name="Gilderthorp R."/>
            <person name="Marcello L."/>
            <person name="McQuillan J."/>
            <person name="Otto T.D."/>
            <person name="Quail M.A."/>
            <person name="Sanders M.J."/>
            <person name="van Tonder A."/>
            <person name="Ginger M.L."/>
            <person name="Field M.C."/>
            <person name="Barry J.D."/>
            <person name="Hertz-Fowler C."/>
            <person name="Berriman M."/>
        </authorList>
    </citation>
    <scope>NUCLEOTIDE SEQUENCE</scope>
    <source>
        <strain evidence="5">IL3000</strain>
    </source>
</reference>
<dbReference type="PANTHER" id="PTHR11606">
    <property type="entry name" value="GLUTAMATE DEHYDROGENASE"/>
    <property type="match status" value="1"/>
</dbReference>
<gene>
    <name evidence="5" type="ORF">TCIL3000_9_1990</name>
</gene>
<dbReference type="SUPFAM" id="SSF53223">
    <property type="entry name" value="Aminoacid dehydrogenase-like, N-terminal domain"/>
    <property type="match status" value="1"/>
</dbReference>
<dbReference type="VEuPathDB" id="TriTrypDB:TcIL3000_9_1990"/>
<evidence type="ECO:0000256" key="1">
    <source>
        <dbReference type="ARBA" id="ARBA00006382"/>
    </source>
</evidence>
<dbReference type="GO" id="GO:0004352">
    <property type="term" value="F:glutamate dehydrogenase (NAD+) activity"/>
    <property type="evidence" value="ECO:0007669"/>
    <property type="project" value="TreeGrafter"/>
</dbReference>
<dbReference type="Gene3D" id="3.40.50.720">
    <property type="entry name" value="NAD(P)-binding Rossmann-like Domain"/>
    <property type="match status" value="1"/>
</dbReference>
<comment type="similarity">
    <text evidence="1">Belongs to the Glu/Leu/Phe/Val dehydrogenases family.</text>
</comment>
<protein>
    <submittedName>
        <fullName evidence="5">Uncharacterized protein TCIL3000_9_1990</fullName>
    </submittedName>
</protein>
<evidence type="ECO:0000256" key="3">
    <source>
        <dbReference type="ARBA" id="ARBA00023027"/>
    </source>
</evidence>
<evidence type="ECO:0000259" key="4">
    <source>
        <dbReference type="SMART" id="SM00839"/>
    </source>
</evidence>
<keyword evidence="3" id="KW-0520">NAD</keyword>
<dbReference type="PANTHER" id="PTHR11606:SF24">
    <property type="entry name" value="NAD-SPECIFIC GLUTAMATE DEHYDROGENASE"/>
    <property type="match status" value="1"/>
</dbReference>
<dbReference type="SMART" id="SM00839">
    <property type="entry name" value="ELFV_dehydrog"/>
    <property type="match status" value="1"/>
</dbReference>
<dbReference type="GO" id="GO:0005739">
    <property type="term" value="C:mitochondrion"/>
    <property type="evidence" value="ECO:0007669"/>
    <property type="project" value="TreeGrafter"/>
</dbReference>
<dbReference type="InterPro" id="IPR006096">
    <property type="entry name" value="Glu/Leu/Phe/Val/Trp_DH_C"/>
</dbReference>
<dbReference type="EMBL" id="HE575322">
    <property type="protein sequence ID" value="CCC92802.1"/>
    <property type="molecule type" value="Genomic_DNA"/>
</dbReference>
<keyword evidence="2" id="KW-0560">Oxidoreductase</keyword>
<dbReference type="InterPro" id="IPR046346">
    <property type="entry name" value="Aminoacid_DH-like_N_sf"/>
</dbReference>
<dbReference type="AlphaFoldDB" id="G0UTT8"/>
<dbReference type="InterPro" id="IPR036291">
    <property type="entry name" value="NAD(P)-bd_dom_sf"/>
</dbReference>
<organism evidence="5">
    <name type="scientific">Trypanosoma congolense (strain IL3000)</name>
    <dbReference type="NCBI Taxonomy" id="1068625"/>
    <lineage>
        <taxon>Eukaryota</taxon>
        <taxon>Discoba</taxon>
        <taxon>Euglenozoa</taxon>
        <taxon>Kinetoplastea</taxon>
        <taxon>Metakinetoplastina</taxon>
        <taxon>Trypanosomatida</taxon>
        <taxon>Trypanosomatidae</taxon>
        <taxon>Trypanosoma</taxon>
        <taxon>Nannomonas</taxon>
    </lineage>
</organism>
<feature type="domain" description="Glutamate/phenylalanine/leucine/valine/L-tryptophan dehydrogenase C-terminal" evidence="4">
    <location>
        <begin position="391"/>
        <end position="547"/>
    </location>
</feature>
<evidence type="ECO:0000256" key="2">
    <source>
        <dbReference type="ARBA" id="ARBA00023002"/>
    </source>
</evidence>
<accession>G0UTT8</accession>
<dbReference type="SUPFAM" id="SSF51735">
    <property type="entry name" value="NAD(P)-binding Rossmann-fold domains"/>
    <property type="match status" value="1"/>
</dbReference>
<proteinExistence type="inferred from homology"/>
<name>G0UTT8_TRYCI</name>